<evidence type="ECO:0000313" key="2">
    <source>
        <dbReference type="EMBL" id="GGQ88958.1"/>
    </source>
</evidence>
<dbReference type="NCBIfam" id="NF046119">
    <property type="entry name" value="memb_SCO4225"/>
    <property type="match status" value="1"/>
</dbReference>
<feature type="transmembrane region" description="Helical" evidence="1">
    <location>
        <begin position="20"/>
        <end position="38"/>
    </location>
</feature>
<dbReference type="AlphaFoldDB" id="A0A918F0A7"/>
<accession>A0A918F0A7</accession>
<name>A0A918F0A7_9ACTN</name>
<keyword evidence="1" id="KW-0812">Transmembrane</keyword>
<reference evidence="2" key="2">
    <citation type="submission" date="2020-09" db="EMBL/GenBank/DDBJ databases">
        <authorList>
            <person name="Sun Q."/>
            <person name="Ohkuma M."/>
        </authorList>
    </citation>
    <scope>NUCLEOTIDE SEQUENCE</scope>
    <source>
        <strain evidence="2">JCM 3131</strain>
    </source>
</reference>
<organism evidence="2 3">
    <name type="scientific">Streptomyces ruber</name>
    <dbReference type="NCBI Taxonomy" id="83378"/>
    <lineage>
        <taxon>Bacteria</taxon>
        <taxon>Bacillati</taxon>
        <taxon>Actinomycetota</taxon>
        <taxon>Actinomycetes</taxon>
        <taxon>Kitasatosporales</taxon>
        <taxon>Streptomycetaceae</taxon>
        <taxon>Streptomyces</taxon>
    </lineage>
</organism>
<dbReference type="Proteomes" id="UP000620156">
    <property type="component" value="Unassembled WGS sequence"/>
</dbReference>
<protein>
    <submittedName>
        <fullName evidence="2">Uncharacterized protein</fullName>
    </submittedName>
</protein>
<keyword evidence="1" id="KW-1133">Transmembrane helix</keyword>
<reference evidence="2" key="1">
    <citation type="journal article" date="2014" name="Int. J. Syst. Evol. Microbiol.">
        <title>Complete genome sequence of Corynebacterium casei LMG S-19264T (=DSM 44701T), isolated from a smear-ripened cheese.</title>
        <authorList>
            <consortium name="US DOE Joint Genome Institute (JGI-PGF)"/>
            <person name="Walter F."/>
            <person name="Albersmeier A."/>
            <person name="Kalinowski J."/>
            <person name="Ruckert C."/>
        </authorList>
    </citation>
    <scope>NUCLEOTIDE SEQUENCE</scope>
    <source>
        <strain evidence="2">JCM 3131</strain>
    </source>
</reference>
<keyword evidence="3" id="KW-1185">Reference proteome</keyword>
<dbReference type="Pfam" id="PF25637">
    <property type="entry name" value="DUF7942"/>
    <property type="match status" value="1"/>
</dbReference>
<sequence length="108" mass="11093">MTDPGRSFPRRLRHAAAGNIFALAYVAVCAALLVWALVVTAADSSGESSMAVVIPLLATAPVSFVLLMLPDSLAMLIAAVVLGALVNAAVIGWCARALRRGGRPDPAP</sequence>
<feature type="transmembrane region" description="Helical" evidence="1">
    <location>
        <begin position="50"/>
        <end position="69"/>
    </location>
</feature>
<proteinExistence type="predicted"/>
<dbReference type="EMBL" id="BMQK01000030">
    <property type="protein sequence ID" value="GGQ88958.1"/>
    <property type="molecule type" value="Genomic_DNA"/>
</dbReference>
<feature type="transmembrane region" description="Helical" evidence="1">
    <location>
        <begin position="75"/>
        <end position="95"/>
    </location>
</feature>
<keyword evidence="1" id="KW-0472">Membrane</keyword>
<dbReference type="RefSeq" id="WP_189220746.1">
    <property type="nucleotide sequence ID" value="NZ_BMQK01000030.1"/>
</dbReference>
<comment type="caution">
    <text evidence="2">The sequence shown here is derived from an EMBL/GenBank/DDBJ whole genome shotgun (WGS) entry which is preliminary data.</text>
</comment>
<dbReference type="InterPro" id="IPR057702">
    <property type="entry name" value="DUF7942"/>
</dbReference>
<evidence type="ECO:0000313" key="3">
    <source>
        <dbReference type="Proteomes" id="UP000620156"/>
    </source>
</evidence>
<evidence type="ECO:0000256" key="1">
    <source>
        <dbReference type="SAM" id="Phobius"/>
    </source>
</evidence>
<gene>
    <name evidence="2" type="ORF">GCM10010145_68110</name>
</gene>